<dbReference type="InterPro" id="IPR025303">
    <property type="entry name" value="PdaC"/>
</dbReference>
<feature type="domain" description="DUF3298" evidence="2">
    <location>
        <begin position="238"/>
        <end position="262"/>
    </location>
</feature>
<evidence type="ECO:0000313" key="4">
    <source>
        <dbReference type="EMBL" id="MEG3184847.1"/>
    </source>
</evidence>
<reference evidence="4 5" key="1">
    <citation type="journal article" date="2016" name="Int. J. Syst. Evol. Microbiol.">
        <title>Lysobacter erysipheiresistens sp. nov., an antagonist of powdery mildew, isolated from tobacco-cultivated soil.</title>
        <authorList>
            <person name="Xie B."/>
            <person name="Li T."/>
            <person name="Lin X."/>
            <person name="Wang C.J."/>
            <person name="Chen Y.J."/>
            <person name="Liu W.J."/>
            <person name="Zhao Z.W."/>
        </authorList>
    </citation>
    <scope>NUCLEOTIDE SEQUENCE [LARGE SCALE GENOMIC DNA]</scope>
    <source>
        <strain evidence="4 5">RS-LYSO-3</strain>
    </source>
</reference>
<proteinExistence type="predicted"/>
<organism evidence="4 5">
    <name type="scientific">Novilysobacter erysipheiresistens</name>
    <dbReference type="NCBI Taxonomy" id="1749332"/>
    <lineage>
        <taxon>Bacteria</taxon>
        <taxon>Pseudomonadati</taxon>
        <taxon>Pseudomonadota</taxon>
        <taxon>Gammaproteobacteria</taxon>
        <taxon>Lysobacterales</taxon>
        <taxon>Lysobacteraceae</taxon>
        <taxon>Novilysobacter</taxon>
    </lineage>
</organism>
<dbReference type="InterPro" id="IPR021729">
    <property type="entry name" value="DUF3298"/>
</dbReference>
<comment type="caution">
    <text evidence="4">The sequence shown here is derived from an EMBL/GenBank/DDBJ whole genome shotgun (WGS) entry which is preliminary data.</text>
</comment>
<dbReference type="Gene3D" id="3.30.565.40">
    <property type="entry name" value="Fervidobacterium nodosum Rt17-B1 like"/>
    <property type="match status" value="1"/>
</dbReference>
<evidence type="ECO:0000259" key="2">
    <source>
        <dbReference type="Pfam" id="PF11738"/>
    </source>
</evidence>
<evidence type="ECO:0000256" key="1">
    <source>
        <dbReference type="SAM" id="SignalP"/>
    </source>
</evidence>
<sequence>MKPSHRKCALTLMMLVALAACDRESSTAVPEQAATSPAAAEPAAGVELVDVMETTPDYVIGISYPQSAARYPALAAEMKRYAEAARADLMRAVEARRQRQPTGEGSEGSTMYDLSLTFTEVFDSPDLVAYAADGSSYTGGAHGNPLLARFVWLPREDRRLTAEALVPQEAGWQAIANHVREQLYTALSQRIDADDLAPAERAEVVRGASRMIEEGTVADPENYSEFEPVGGPGGRVTGLRFVFAPYQVGPYSDGTQTVEVPASVLLPHVAPEYRGLFAGGL</sequence>
<feature type="signal peptide" evidence="1">
    <location>
        <begin position="1"/>
        <end position="19"/>
    </location>
</feature>
<accession>A0ABU7Z0T1</accession>
<dbReference type="Proteomes" id="UP001355056">
    <property type="component" value="Unassembled WGS sequence"/>
</dbReference>
<protein>
    <submittedName>
        <fullName evidence="4">DUF4163 domain-containing protein</fullName>
    </submittedName>
</protein>
<evidence type="ECO:0000259" key="3">
    <source>
        <dbReference type="Pfam" id="PF13739"/>
    </source>
</evidence>
<feature type="domain" description="Deacetylase PdaC" evidence="3">
    <location>
        <begin position="58"/>
        <end position="144"/>
    </location>
</feature>
<dbReference type="Pfam" id="PF11738">
    <property type="entry name" value="DUF3298"/>
    <property type="match status" value="1"/>
</dbReference>
<dbReference type="PROSITE" id="PS51257">
    <property type="entry name" value="PROKAR_LIPOPROTEIN"/>
    <property type="match status" value="1"/>
</dbReference>
<dbReference type="RefSeq" id="WP_332617745.1">
    <property type="nucleotide sequence ID" value="NZ_JAXGFP010000006.1"/>
</dbReference>
<name>A0ABU7Z0T1_9GAMM</name>
<evidence type="ECO:0000313" key="5">
    <source>
        <dbReference type="Proteomes" id="UP001355056"/>
    </source>
</evidence>
<gene>
    <name evidence="4" type="ORF">SNE34_12610</name>
</gene>
<dbReference type="InterPro" id="IPR037126">
    <property type="entry name" value="PdaC/RsiV-like_sf"/>
</dbReference>
<feature type="chain" id="PRO_5046552350" evidence="1">
    <location>
        <begin position="20"/>
        <end position="281"/>
    </location>
</feature>
<keyword evidence="5" id="KW-1185">Reference proteome</keyword>
<dbReference type="Gene3D" id="3.90.640.20">
    <property type="entry name" value="Heat-shock cognate protein, ATPase"/>
    <property type="match status" value="1"/>
</dbReference>
<dbReference type="Pfam" id="PF13739">
    <property type="entry name" value="PdaC"/>
    <property type="match status" value="1"/>
</dbReference>
<dbReference type="EMBL" id="JAXGFP010000006">
    <property type="protein sequence ID" value="MEG3184847.1"/>
    <property type="molecule type" value="Genomic_DNA"/>
</dbReference>
<keyword evidence="1" id="KW-0732">Signal</keyword>